<name>A0A1B8HF01_9GAMM</name>
<organism evidence="1 2">
    <name type="scientific">Morganella psychrotolerans</name>
    <dbReference type="NCBI Taxonomy" id="368603"/>
    <lineage>
        <taxon>Bacteria</taxon>
        <taxon>Pseudomonadati</taxon>
        <taxon>Pseudomonadota</taxon>
        <taxon>Gammaproteobacteria</taxon>
        <taxon>Enterobacterales</taxon>
        <taxon>Morganellaceae</taxon>
        <taxon>Morganella</taxon>
    </lineage>
</organism>
<proteinExistence type="predicted"/>
<evidence type="ECO:0000313" key="2">
    <source>
        <dbReference type="Proteomes" id="UP000092377"/>
    </source>
</evidence>
<dbReference type="EMBL" id="LZEY01000023">
    <property type="protein sequence ID" value="OBU07647.1"/>
    <property type="molecule type" value="Genomic_DNA"/>
</dbReference>
<gene>
    <name evidence="1" type="ORF">AYY18_05315</name>
</gene>
<evidence type="ECO:0000313" key="1">
    <source>
        <dbReference type="EMBL" id="OBU07647.1"/>
    </source>
</evidence>
<dbReference type="OrthoDB" id="198887at2"/>
<comment type="caution">
    <text evidence="1">The sequence shown here is derived from an EMBL/GenBank/DDBJ whole genome shotgun (WGS) entry which is preliminary data.</text>
</comment>
<sequence>MTHMKNTIFFGNGINRLSENNVTWSDLLDNIKGSNKFESGQLPNTMVYERIFLEKHAPDRNEKKDELEIKKVIADGLREQGPNEVLKALASLPIEHYLTTNYDYAFEKTLNISPVKLSSEDIYSLRRKRMYESESDTKFLWNIHGEIDNPKSIMLGLDHYCGSVSKIDTYVKGTYSHKINGADVTIKSMLDKLRDTSFCHTSWVDLFFSSNVHILGFSLDYSETDIWWLLNKRARFSSEATISNKIYFYTHNISDEKKGLLEAFNIEVIIIKVIDDSFENMYWSAIKNININLNQDMVA</sequence>
<accession>A0A1B8HF01</accession>
<dbReference type="Proteomes" id="UP000092377">
    <property type="component" value="Unassembled WGS sequence"/>
</dbReference>
<dbReference type="AlphaFoldDB" id="A0A1B8HF01"/>
<protein>
    <submittedName>
        <fullName evidence="1">Uncharacterized protein</fullName>
    </submittedName>
</protein>
<dbReference type="RefSeq" id="WP_067402653.1">
    <property type="nucleotide sequence ID" value="NZ_LZEY01000023.1"/>
</dbReference>
<reference evidence="2" key="1">
    <citation type="submission" date="2016-06" db="EMBL/GenBank/DDBJ databases">
        <authorList>
            <person name="Butler K."/>
        </authorList>
    </citation>
    <scope>NUCLEOTIDE SEQUENCE [LARGE SCALE GENOMIC DNA]</scope>
    <source>
        <strain evidence="2">GCSL-Mp20</strain>
    </source>
</reference>
<keyword evidence="2" id="KW-1185">Reference proteome</keyword>
<dbReference type="Pfam" id="PF13289">
    <property type="entry name" value="SIR2_2"/>
    <property type="match status" value="1"/>
</dbReference>